<dbReference type="InterPro" id="IPR007895">
    <property type="entry name" value="MASE1"/>
</dbReference>
<keyword evidence="3 6" id="KW-0812">Transmembrane</keyword>
<name>A0ABT2E6J6_9ENTR</name>
<keyword evidence="5 6" id="KW-0472">Membrane</keyword>
<feature type="transmembrane region" description="Helical" evidence="6">
    <location>
        <begin position="61"/>
        <end position="79"/>
    </location>
</feature>
<feature type="transmembrane region" description="Helical" evidence="6">
    <location>
        <begin position="38"/>
        <end position="55"/>
    </location>
</feature>
<keyword evidence="4 6" id="KW-1133">Transmembrane helix</keyword>
<comment type="caution">
    <text evidence="8">The sequence shown here is derived from an EMBL/GenBank/DDBJ whole genome shotgun (WGS) entry which is preliminary data.</text>
</comment>
<sequence>MARFLSPETVIDGNAIYLAWLPLCVILSMLLLFGRYAVLPLILAFTVTNTWFMSLPFGQNLVLVFCQLSKALALIRWLLSSVRQTIRTCG</sequence>
<evidence type="ECO:0000256" key="5">
    <source>
        <dbReference type="ARBA" id="ARBA00023136"/>
    </source>
</evidence>
<proteinExistence type="predicted"/>
<evidence type="ECO:0000256" key="3">
    <source>
        <dbReference type="ARBA" id="ARBA00022692"/>
    </source>
</evidence>
<protein>
    <submittedName>
        <fullName evidence="8">MASE1 domain-containing protein</fullName>
    </submittedName>
</protein>
<dbReference type="Pfam" id="PF05231">
    <property type="entry name" value="MASE1"/>
    <property type="match status" value="1"/>
</dbReference>
<keyword evidence="9" id="KW-1185">Reference proteome</keyword>
<evidence type="ECO:0000259" key="7">
    <source>
        <dbReference type="Pfam" id="PF05231"/>
    </source>
</evidence>
<evidence type="ECO:0000256" key="2">
    <source>
        <dbReference type="ARBA" id="ARBA00022475"/>
    </source>
</evidence>
<comment type="subcellular location">
    <subcellularLocation>
        <location evidence="1">Cell membrane</location>
        <topology evidence="1">Multi-pass membrane protein</topology>
    </subcellularLocation>
</comment>
<accession>A0ABT2E6J6</accession>
<reference evidence="8 9" key="1">
    <citation type="submission" date="2022-04" db="EMBL/GenBank/DDBJ databases">
        <title>Proposal of a three novel species of Scandinavium, Scandinavium hiltneri, Scandinavium manionii, Scandinavium tedordense.</title>
        <authorList>
            <person name="Maddock D.W."/>
            <person name="Brady C.L."/>
            <person name="Denman S."/>
            <person name="Arnold D."/>
        </authorList>
    </citation>
    <scope>NUCLEOTIDE SEQUENCE [LARGE SCALE GENOMIC DNA]</scope>
    <source>
        <strain evidence="8 9">H11S7</strain>
    </source>
</reference>
<dbReference type="Proteomes" id="UP001205357">
    <property type="component" value="Unassembled WGS sequence"/>
</dbReference>
<dbReference type="EMBL" id="JALIGE010000075">
    <property type="protein sequence ID" value="MCS2162597.1"/>
    <property type="molecule type" value="Genomic_DNA"/>
</dbReference>
<evidence type="ECO:0000313" key="8">
    <source>
        <dbReference type="EMBL" id="MCS2162597.1"/>
    </source>
</evidence>
<keyword evidence="2" id="KW-1003">Cell membrane</keyword>
<evidence type="ECO:0000256" key="6">
    <source>
        <dbReference type="SAM" id="Phobius"/>
    </source>
</evidence>
<gene>
    <name evidence="8" type="ORF">MUU47_16015</name>
</gene>
<feature type="transmembrane region" description="Helical" evidence="6">
    <location>
        <begin position="15"/>
        <end position="33"/>
    </location>
</feature>
<organism evidence="8 9">
    <name type="scientific">Scandinavium hiltneri</name>
    <dbReference type="NCBI Taxonomy" id="2926519"/>
    <lineage>
        <taxon>Bacteria</taxon>
        <taxon>Pseudomonadati</taxon>
        <taxon>Pseudomonadota</taxon>
        <taxon>Gammaproteobacteria</taxon>
        <taxon>Enterobacterales</taxon>
        <taxon>Enterobacteriaceae</taxon>
        <taxon>Scandinavium</taxon>
    </lineage>
</organism>
<evidence type="ECO:0000313" key="9">
    <source>
        <dbReference type="Proteomes" id="UP001205357"/>
    </source>
</evidence>
<feature type="domain" description="MASE1" evidence="7">
    <location>
        <begin position="3"/>
        <end position="77"/>
    </location>
</feature>
<evidence type="ECO:0000256" key="1">
    <source>
        <dbReference type="ARBA" id="ARBA00004651"/>
    </source>
</evidence>
<dbReference type="RefSeq" id="WP_258989395.1">
    <property type="nucleotide sequence ID" value="NZ_JALIGE010000075.1"/>
</dbReference>
<evidence type="ECO:0000256" key="4">
    <source>
        <dbReference type="ARBA" id="ARBA00022989"/>
    </source>
</evidence>